<evidence type="ECO:0000313" key="9">
    <source>
        <dbReference type="EMBL" id="JAC13129.1"/>
    </source>
</evidence>
<dbReference type="CDD" id="cd09274">
    <property type="entry name" value="RNase_HI_RT_Ty3"/>
    <property type="match status" value="1"/>
</dbReference>
<keyword evidence="5" id="KW-0255">Endonuclease</keyword>
<name>A0A023EXG8_AEDAL</name>
<evidence type="ECO:0000256" key="5">
    <source>
        <dbReference type="ARBA" id="ARBA00022759"/>
    </source>
</evidence>
<accession>A0A023EXG8</accession>
<dbReference type="GO" id="GO:0004519">
    <property type="term" value="F:endonuclease activity"/>
    <property type="evidence" value="ECO:0007669"/>
    <property type="project" value="UniProtKB-KW"/>
</dbReference>
<dbReference type="FunFam" id="3.10.20.370:FF:000001">
    <property type="entry name" value="Retrovirus-related Pol polyprotein from transposon 17.6-like protein"/>
    <property type="match status" value="1"/>
</dbReference>
<dbReference type="InterPro" id="IPR036397">
    <property type="entry name" value="RNaseH_sf"/>
</dbReference>
<proteinExistence type="evidence at transcript level"/>
<evidence type="ECO:0000256" key="2">
    <source>
        <dbReference type="ARBA" id="ARBA00022679"/>
    </source>
</evidence>
<evidence type="ECO:0000256" key="4">
    <source>
        <dbReference type="ARBA" id="ARBA00022722"/>
    </source>
</evidence>
<keyword evidence="2" id="KW-0808">Transferase</keyword>
<evidence type="ECO:0000259" key="8">
    <source>
        <dbReference type="PROSITE" id="PS50994"/>
    </source>
</evidence>
<evidence type="ECO:0000256" key="3">
    <source>
        <dbReference type="ARBA" id="ARBA00022695"/>
    </source>
</evidence>
<keyword evidence="7" id="KW-0695">RNA-directed DNA polymerase</keyword>
<organism evidence="9">
    <name type="scientific">Aedes albopictus</name>
    <name type="common">Asian tiger mosquito</name>
    <name type="synonym">Stegomyia albopicta</name>
    <dbReference type="NCBI Taxonomy" id="7160"/>
    <lineage>
        <taxon>Eukaryota</taxon>
        <taxon>Metazoa</taxon>
        <taxon>Ecdysozoa</taxon>
        <taxon>Arthropoda</taxon>
        <taxon>Hexapoda</taxon>
        <taxon>Insecta</taxon>
        <taxon>Pterygota</taxon>
        <taxon>Neoptera</taxon>
        <taxon>Endopterygota</taxon>
        <taxon>Diptera</taxon>
        <taxon>Nematocera</taxon>
        <taxon>Culicoidea</taxon>
        <taxon>Culicidae</taxon>
        <taxon>Culicinae</taxon>
        <taxon>Aedini</taxon>
        <taxon>Aedes</taxon>
        <taxon>Stegomyia</taxon>
    </lineage>
</organism>
<keyword evidence="6" id="KW-0378">Hydrolase</keyword>
<dbReference type="Gene3D" id="3.10.20.370">
    <property type="match status" value="1"/>
</dbReference>
<dbReference type="AlphaFoldDB" id="A0A023EXG8"/>
<dbReference type="InterPro" id="IPR041588">
    <property type="entry name" value="Integrase_H2C2"/>
</dbReference>
<protein>
    <recommendedName>
        <fullName evidence="1">RNA-directed DNA polymerase</fullName>
        <ecNumber evidence="1">2.7.7.49</ecNumber>
    </recommendedName>
</protein>
<dbReference type="GO" id="GO:0042575">
    <property type="term" value="C:DNA polymerase complex"/>
    <property type="evidence" value="ECO:0007669"/>
    <property type="project" value="UniProtKB-ARBA"/>
</dbReference>
<dbReference type="PROSITE" id="PS50994">
    <property type="entry name" value="INTEGRASE"/>
    <property type="match status" value="1"/>
</dbReference>
<dbReference type="PANTHER" id="PTHR37984:SF5">
    <property type="entry name" value="PROTEIN NYNRIN-LIKE"/>
    <property type="match status" value="1"/>
</dbReference>
<keyword evidence="3" id="KW-0548">Nucleotidyltransferase</keyword>
<dbReference type="EMBL" id="GAPW01000469">
    <property type="protein sequence ID" value="JAC13129.1"/>
    <property type="molecule type" value="mRNA"/>
</dbReference>
<dbReference type="InterPro" id="IPR050951">
    <property type="entry name" value="Retrovirus_Pol_polyprotein"/>
</dbReference>
<dbReference type="GO" id="GO:0003964">
    <property type="term" value="F:RNA-directed DNA polymerase activity"/>
    <property type="evidence" value="ECO:0007669"/>
    <property type="project" value="UniProtKB-KW"/>
</dbReference>
<dbReference type="Gene3D" id="3.30.420.10">
    <property type="entry name" value="Ribonuclease H-like superfamily/Ribonuclease H"/>
    <property type="match status" value="1"/>
</dbReference>
<evidence type="ECO:0000256" key="1">
    <source>
        <dbReference type="ARBA" id="ARBA00012493"/>
    </source>
</evidence>
<dbReference type="InterPro" id="IPR001584">
    <property type="entry name" value="Integrase_cat-core"/>
</dbReference>
<dbReference type="EC" id="2.7.7.49" evidence="1"/>
<dbReference type="InterPro" id="IPR041373">
    <property type="entry name" value="RT_RNaseH"/>
</dbReference>
<feature type="domain" description="Integrase catalytic" evidence="8">
    <location>
        <begin position="367"/>
        <end position="528"/>
    </location>
</feature>
<reference evidence="9" key="1">
    <citation type="journal article" date="2014" name="PLoS Negl. Trop. Dis.">
        <title>Identification and characterization of seminal fluid proteins in the Asian tiger mosquito, Aedes albopictus.</title>
        <authorList>
            <person name="Boes K.E."/>
            <person name="Ribeiro J.M."/>
            <person name="Wong A."/>
            <person name="Harrington L.C."/>
            <person name="Wolfner M.F."/>
            <person name="Sirot L.K."/>
        </authorList>
    </citation>
    <scope>NUCLEOTIDE SEQUENCE</scope>
    <source>
        <tissue evidence="9">Reproductive organs</tissue>
    </source>
</reference>
<dbReference type="Pfam" id="PF17921">
    <property type="entry name" value="Integrase_H2C2"/>
    <property type="match status" value="1"/>
</dbReference>
<dbReference type="GO" id="GO:0003676">
    <property type="term" value="F:nucleic acid binding"/>
    <property type="evidence" value="ECO:0007669"/>
    <property type="project" value="InterPro"/>
</dbReference>
<evidence type="ECO:0000256" key="6">
    <source>
        <dbReference type="ARBA" id="ARBA00022801"/>
    </source>
</evidence>
<dbReference type="InterPro" id="IPR043502">
    <property type="entry name" value="DNA/RNA_pol_sf"/>
</dbReference>
<dbReference type="Pfam" id="PF17917">
    <property type="entry name" value="RT_RNaseH"/>
    <property type="match status" value="1"/>
</dbReference>
<dbReference type="VEuPathDB" id="VectorBase:AALF025689"/>
<evidence type="ECO:0000256" key="7">
    <source>
        <dbReference type="ARBA" id="ARBA00022918"/>
    </source>
</evidence>
<dbReference type="Gene3D" id="1.10.340.70">
    <property type="match status" value="1"/>
</dbReference>
<sequence length="645" mass="74326">RLCYFHHKYYSIQIIKNHLLLTTDASDFACGAVLSQMHGSNDLPVSFASRAFTKGEANKHIIEKELAAIHWAIMHYQPYLLGRKFLVRTDHRPLVYLFGMKNPSSKLTRMRIDLEEFDFEVEFVPGKSNVVADALSRINITSDKLKSINILQVQTRSMLRKPCLVNNNIQSRVPEPDQLHVYEAVSNEQIHKQKKLQFSLHQNKNKSTMAILLEKNFKTSLTLALGLTINNVNLPEIFKLIEKGTLQLMKQNKIENECIAISTSDTIFNYISINDFKTIGNQVLKNIKIIIYHPPRRINNPNEIQAILQHYHSTPIGGHVGINRLYKKLKNLYIWSNMKYLVTKYVKSCEICKRNKHFSSVQSKMIKTSTPCKSFDIVAIDTIGPFTMSSKGNRYAVTIQCDLSKYVIAIPVPDKSADTIARAVVEGCILIYGPMKAIRTDQGTEYKGIFESVCKLLNIDRILATAYHPQTLGALERNHRCLNEYLRIFVNDLKDNWDEWLSFYCFSYNTTPNSEHNYSPFEIVFGKPVNTFDQINLDQITPIYNHDSYVNEIRYKLQLIHNEILRKIENVKLSRTEEANKDVTPTKLSIGDKVYLKLENRRKLDIVQDGPYIIIDLDESNATIKHQTTANILKVHRTRLIKQKS</sequence>
<dbReference type="SUPFAM" id="SSF56672">
    <property type="entry name" value="DNA/RNA polymerases"/>
    <property type="match status" value="1"/>
</dbReference>
<feature type="non-terminal residue" evidence="9">
    <location>
        <position position="1"/>
    </location>
</feature>
<dbReference type="PANTHER" id="PTHR37984">
    <property type="entry name" value="PROTEIN CBG26694"/>
    <property type="match status" value="1"/>
</dbReference>
<dbReference type="GO" id="GO:0015074">
    <property type="term" value="P:DNA integration"/>
    <property type="evidence" value="ECO:0007669"/>
    <property type="project" value="InterPro"/>
</dbReference>
<dbReference type="GO" id="GO:0016787">
    <property type="term" value="F:hydrolase activity"/>
    <property type="evidence" value="ECO:0007669"/>
    <property type="project" value="UniProtKB-KW"/>
</dbReference>
<dbReference type="SUPFAM" id="SSF53098">
    <property type="entry name" value="Ribonuclease H-like"/>
    <property type="match status" value="1"/>
</dbReference>
<keyword evidence="4" id="KW-0540">Nuclease</keyword>
<dbReference type="InterPro" id="IPR012337">
    <property type="entry name" value="RNaseH-like_sf"/>
</dbReference>